<gene>
    <name evidence="1" type="ORF">HAX54_004531</name>
</gene>
<dbReference type="EMBL" id="JACEIK010001210">
    <property type="protein sequence ID" value="MCD7467217.1"/>
    <property type="molecule type" value="Genomic_DNA"/>
</dbReference>
<name>A0ABS8T743_DATST</name>
<evidence type="ECO:0000313" key="2">
    <source>
        <dbReference type="Proteomes" id="UP000823775"/>
    </source>
</evidence>
<evidence type="ECO:0000313" key="1">
    <source>
        <dbReference type="EMBL" id="MCD7467217.1"/>
    </source>
</evidence>
<sequence length="64" mass="7242">EVRSQSCGASWAKVFQCKKEAKYTPEHWIDKGRLALEFPTICDKVRELGLGYVIVEPGECNLTL</sequence>
<dbReference type="Proteomes" id="UP000823775">
    <property type="component" value="Unassembled WGS sequence"/>
</dbReference>
<comment type="caution">
    <text evidence="1">The sequence shown here is derived from an EMBL/GenBank/DDBJ whole genome shotgun (WGS) entry which is preliminary data.</text>
</comment>
<proteinExistence type="predicted"/>
<feature type="non-terminal residue" evidence="1">
    <location>
        <position position="64"/>
    </location>
</feature>
<accession>A0ABS8T743</accession>
<organism evidence="1 2">
    <name type="scientific">Datura stramonium</name>
    <name type="common">Jimsonweed</name>
    <name type="synonym">Common thornapple</name>
    <dbReference type="NCBI Taxonomy" id="4076"/>
    <lineage>
        <taxon>Eukaryota</taxon>
        <taxon>Viridiplantae</taxon>
        <taxon>Streptophyta</taxon>
        <taxon>Embryophyta</taxon>
        <taxon>Tracheophyta</taxon>
        <taxon>Spermatophyta</taxon>
        <taxon>Magnoliopsida</taxon>
        <taxon>eudicotyledons</taxon>
        <taxon>Gunneridae</taxon>
        <taxon>Pentapetalae</taxon>
        <taxon>asterids</taxon>
        <taxon>lamiids</taxon>
        <taxon>Solanales</taxon>
        <taxon>Solanaceae</taxon>
        <taxon>Solanoideae</taxon>
        <taxon>Datureae</taxon>
        <taxon>Datura</taxon>
    </lineage>
</organism>
<reference evidence="1 2" key="1">
    <citation type="journal article" date="2021" name="BMC Genomics">
        <title>Datura genome reveals duplications of psychoactive alkaloid biosynthetic genes and high mutation rate following tissue culture.</title>
        <authorList>
            <person name="Rajewski A."/>
            <person name="Carter-House D."/>
            <person name="Stajich J."/>
            <person name="Litt A."/>
        </authorList>
    </citation>
    <scope>NUCLEOTIDE SEQUENCE [LARGE SCALE GENOMIC DNA]</scope>
    <source>
        <strain evidence="1">AR-01</strain>
    </source>
</reference>
<feature type="non-terminal residue" evidence="1">
    <location>
        <position position="1"/>
    </location>
</feature>
<protein>
    <submittedName>
        <fullName evidence="1">Uncharacterized protein</fullName>
    </submittedName>
</protein>
<keyword evidence="2" id="KW-1185">Reference proteome</keyword>